<evidence type="ECO:0000256" key="4">
    <source>
        <dbReference type="ARBA" id="ARBA00022679"/>
    </source>
</evidence>
<dbReference type="Proteomes" id="UP000051012">
    <property type="component" value="Unassembled WGS sequence"/>
</dbReference>
<evidence type="ECO:0000256" key="7">
    <source>
        <dbReference type="ARBA" id="ARBA00023098"/>
    </source>
</evidence>
<evidence type="ECO:0000256" key="3">
    <source>
        <dbReference type="ARBA" id="ARBA00022516"/>
    </source>
</evidence>
<accession>A0A0S7YCF4</accession>
<evidence type="ECO:0000256" key="5">
    <source>
        <dbReference type="ARBA" id="ARBA00022692"/>
    </source>
</evidence>
<reference evidence="13 14" key="1">
    <citation type="journal article" date="2015" name="Microbiome">
        <title>Genomic resolution of linkages in carbon, nitrogen, and sulfur cycling among widespread estuary sediment bacteria.</title>
        <authorList>
            <person name="Baker B.J."/>
            <person name="Lazar C.S."/>
            <person name="Teske A.P."/>
            <person name="Dick G.J."/>
        </authorList>
    </citation>
    <scope>NUCLEOTIDE SEQUENCE [LARGE SCALE GENOMIC DNA]</scope>
    <source>
        <strain evidence="13">DG_78</strain>
    </source>
</reference>
<evidence type="ECO:0000256" key="1">
    <source>
        <dbReference type="ARBA" id="ARBA00004141"/>
    </source>
</evidence>
<keyword evidence="8 12" id="KW-0472">Membrane</keyword>
<dbReference type="PATRIC" id="fig|1703772.3.peg.2044"/>
<dbReference type="InterPro" id="IPR050324">
    <property type="entry name" value="CDP-alcohol_PTase-I"/>
</dbReference>
<feature type="transmembrane region" description="Helical" evidence="12">
    <location>
        <begin position="37"/>
        <end position="56"/>
    </location>
</feature>
<evidence type="ECO:0000313" key="13">
    <source>
        <dbReference type="EMBL" id="KPJ72326.1"/>
    </source>
</evidence>
<evidence type="ECO:0000256" key="12">
    <source>
        <dbReference type="SAM" id="Phobius"/>
    </source>
</evidence>
<evidence type="ECO:0000256" key="2">
    <source>
        <dbReference type="ARBA" id="ARBA00010441"/>
    </source>
</evidence>
<dbReference type="InterPro" id="IPR043130">
    <property type="entry name" value="CDP-OH_PTrfase_TM_dom"/>
</dbReference>
<dbReference type="Pfam" id="PF01066">
    <property type="entry name" value="CDP-OH_P_transf"/>
    <property type="match status" value="1"/>
</dbReference>
<dbReference type="PANTHER" id="PTHR14269">
    <property type="entry name" value="CDP-DIACYLGLYCEROL--GLYCEROL-3-PHOSPHATE 3-PHOSPHATIDYLTRANSFERASE-RELATED"/>
    <property type="match status" value="1"/>
</dbReference>
<evidence type="ECO:0000256" key="8">
    <source>
        <dbReference type="ARBA" id="ARBA00023136"/>
    </source>
</evidence>
<organism evidence="13 14">
    <name type="scientific">candidate division TA06 bacterium DG_78</name>
    <dbReference type="NCBI Taxonomy" id="1703772"/>
    <lineage>
        <taxon>Bacteria</taxon>
        <taxon>Bacteria division TA06</taxon>
    </lineage>
</organism>
<evidence type="ECO:0000256" key="9">
    <source>
        <dbReference type="ARBA" id="ARBA00023209"/>
    </source>
</evidence>
<protein>
    <recommendedName>
        <fullName evidence="15">CDP-diacylglycerol--glycerol-3-phosphate 3-phosphatidyltransferase</fullName>
    </recommendedName>
</protein>
<keyword evidence="3" id="KW-0444">Lipid biosynthesis</keyword>
<proteinExistence type="inferred from homology"/>
<keyword evidence="10" id="KW-1208">Phospholipid metabolism</keyword>
<evidence type="ECO:0008006" key="15">
    <source>
        <dbReference type="Google" id="ProtNLM"/>
    </source>
</evidence>
<feature type="transmembrane region" description="Helical" evidence="12">
    <location>
        <begin position="151"/>
        <end position="172"/>
    </location>
</feature>
<dbReference type="InterPro" id="IPR004570">
    <property type="entry name" value="Phosphatidylglycerol_P_synth"/>
</dbReference>
<evidence type="ECO:0000313" key="14">
    <source>
        <dbReference type="Proteomes" id="UP000051012"/>
    </source>
</evidence>
<sequence>MTKVHEKKLTISNVITISRLITLPFIVYFLITDQRVIAFIIMLIALLSDGIDGYLARKLHQESELGKSLDPLCDKIFLAVILITLYVIGSIPLWGVIIIVSRDFLILLGSFFILRLKSAILTSNLLGKITGFIFGVIICAFTLNLKYIGMVFLYISIPAIIGTFVIYTSRYLKVMKGAA</sequence>
<comment type="subcellular location">
    <subcellularLocation>
        <location evidence="1">Membrane</location>
        <topology evidence="1">Multi-pass membrane protein</topology>
    </subcellularLocation>
</comment>
<evidence type="ECO:0000256" key="11">
    <source>
        <dbReference type="RuleBase" id="RU003750"/>
    </source>
</evidence>
<dbReference type="AlphaFoldDB" id="A0A0S7YCF4"/>
<keyword evidence="6 12" id="KW-1133">Transmembrane helix</keyword>
<dbReference type="GO" id="GO:0046474">
    <property type="term" value="P:glycerophospholipid biosynthetic process"/>
    <property type="evidence" value="ECO:0007669"/>
    <property type="project" value="TreeGrafter"/>
</dbReference>
<dbReference type="PIRSF" id="PIRSF000847">
    <property type="entry name" value="Phos_ph_gly_syn"/>
    <property type="match status" value="1"/>
</dbReference>
<dbReference type="GO" id="GO:0008444">
    <property type="term" value="F:CDP-diacylglycerol-glycerol-3-phosphate 3-phosphatidyltransferase activity"/>
    <property type="evidence" value="ECO:0007669"/>
    <property type="project" value="InterPro"/>
</dbReference>
<keyword evidence="4 11" id="KW-0808">Transferase</keyword>
<keyword evidence="9" id="KW-0594">Phospholipid biosynthesis</keyword>
<dbReference type="PROSITE" id="PS00379">
    <property type="entry name" value="CDP_ALCOHOL_P_TRANSF"/>
    <property type="match status" value="1"/>
</dbReference>
<dbReference type="PANTHER" id="PTHR14269:SF62">
    <property type="entry name" value="CDP-DIACYLGLYCEROL--GLYCEROL-3-PHOSPHATE 3-PHOSPHATIDYLTRANSFERASE 1, CHLOROPLASTIC"/>
    <property type="match status" value="1"/>
</dbReference>
<feature type="transmembrane region" description="Helical" evidence="12">
    <location>
        <begin position="68"/>
        <end position="88"/>
    </location>
</feature>
<feature type="transmembrane region" description="Helical" evidence="12">
    <location>
        <begin position="12"/>
        <end position="31"/>
    </location>
</feature>
<dbReference type="Gene3D" id="1.20.120.1760">
    <property type="match status" value="1"/>
</dbReference>
<comment type="similarity">
    <text evidence="2 11">Belongs to the CDP-alcohol phosphatidyltransferase class-I family.</text>
</comment>
<evidence type="ECO:0000256" key="6">
    <source>
        <dbReference type="ARBA" id="ARBA00022989"/>
    </source>
</evidence>
<evidence type="ECO:0000256" key="10">
    <source>
        <dbReference type="ARBA" id="ARBA00023264"/>
    </source>
</evidence>
<dbReference type="EMBL" id="LJNI01000082">
    <property type="protein sequence ID" value="KPJ72326.1"/>
    <property type="molecule type" value="Genomic_DNA"/>
</dbReference>
<dbReference type="InterPro" id="IPR048254">
    <property type="entry name" value="CDP_ALCOHOL_P_TRANSF_CS"/>
</dbReference>
<dbReference type="GO" id="GO:0016020">
    <property type="term" value="C:membrane"/>
    <property type="evidence" value="ECO:0007669"/>
    <property type="project" value="UniProtKB-SubCell"/>
</dbReference>
<feature type="transmembrane region" description="Helical" evidence="12">
    <location>
        <begin position="125"/>
        <end position="145"/>
    </location>
</feature>
<name>A0A0S7YCF4_UNCT6</name>
<dbReference type="InterPro" id="IPR000462">
    <property type="entry name" value="CDP-OH_P_trans"/>
</dbReference>
<comment type="caution">
    <text evidence="13">The sequence shown here is derived from an EMBL/GenBank/DDBJ whole genome shotgun (WGS) entry which is preliminary data.</text>
</comment>
<keyword evidence="7" id="KW-0443">Lipid metabolism</keyword>
<keyword evidence="5 12" id="KW-0812">Transmembrane</keyword>
<gene>
    <name evidence="13" type="ORF">AMJ52_06720</name>
</gene>